<dbReference type="SMART" id="SM00595">
    <property type="entry name" value="MADF"/>
    <property type="match status" value="1"/>
</dbReference>
<dbReference type="EMBL" id="OU963869">
    <property type="protein sequence ID" value="CAH0394304.1"/>
    <property type="molecule type" value="Genomic_DNA"/>
</dbReference>
<dbReference type="Proteomes" id="UP001152759">
    <property type="component" value="Chromosome 8"/>
</dbReference>
<sequence>MDLRAKRQVPEKIAKGTNNTPLERQLIELVHKHPQLYDTGHEHYKDIEKRDKIWGEIAEELDLSMPQCKSKWRTLRDAFAKQYKLVQRSQITEDFSCVRFKNYEQLSFLKAFIKPRDPVITEEMLRAGGQDYHLSLTYNLMTGAAAEDALLDDADKPDVLVNGDQSMDTTASSDPKLDASSDVNVNVNGYSTGGGAATESTWDDPNEDDLLLFNEPQVMLTSSDTSITTERRRTVRGHAVNLKRKMDAEEDPIVVFFRSMGDVARSYVKEIQAELRERVLGLMLEAETKNSKLLKKGKGKDARNDANS</sequence>
<proteinExistence type="predicted"/>
<name>A0A9P0AJC6_BEMTA</name>
<reference evidence="2" key="1">
    <citation type="submission" date="2021-12" db="EMBL/GenBank/DDBJ databases">
        <authorList>
            <person name="King R."/>
        </authorList>
    </citation>
    <scope>NUCLEOTIDE SEQUENCE</scope>
</reference>
<keyword evidence="3" id="KW-1185">Reference proteome</keyword>
<dbReference type="KEGG" id="btab:109034165"/>
<dbReference type="InterPro" id="IPR039353">
    <property type="entry name" value="TF_Adf1"/>
</dbReference>
<evidence type="ECO:0000313" key="2">
    <source>
        <dbReference type="EMBL" id="CAH0394304.1"/>
    </source>
</evidence>
<dbReference type="InterPro" id="IPR006578">
    <property type="entry name" value="MADF-dom"/>
</dbReference>
<dbReference type="PANTHER" id="PTHR12243">
    <property type="entry name" value="MADF DOMAIN TRANSCRIPTION FACTOR"/>
    <property type="match status" value="1"/>
</dbReference>
<organism evidence="2 3">
    <name type="scientific">Bemisia tabaci</name>
    <name type="common">Sweetpotato whitefly</name>
    <name type="synonym">Aleurodes tabaci</name>
    <dbReference type="NCBI Taxonomy" id="7038"/>
    <lineage>
        <taxon>Eukaryota</taxon>
        <taxon>Metazoa</taxon>
        <taxon>Ecdysozoa</taxon>
        <taxon>Arthropoda</taxon>
        <taxon>Hexapoda</taxon>
        <taxon>Insecta</taxon>
        <taxon>Pterygota</taxon>
        <taxon>Neoptera</taxon>
        <taxon>Paraneoptera</taxon>
        <taxon>Hemiptera</taxon>
        <taxon>Sternorrhyncha</taxon>
        <taxon>Aleyrodoidea</taxon>
        <taxon>Aleyrodidae</taxon>
        <taxon>Aleyrodinae</taxon>
        <taxon>Bemisia</taxon>
    </lineage>
</organism>
<dbReference type="InterPro" id="IPR001005">
    <property type="entry name" value="SANT/Myb"/>
</dbReference>
<feature type="domain" description="MADF" evidence="1">
    <location>
        <begin position="25"/>
        <end position="114"/>
    </location>
</feature>
<evidence type="ECO:0000313" key="3">
    <source>
        <dbReference type="Proteomes" id="UP001152759"/>
    </source>
</evidence>
<evidence type="ECO:0000259" key="1">
    <source>
        <dbReference type="PROSITE" id="PS51029"/>
    </source>
</evidence>
<dbReference type="Pfam" id="PF10545">
    <property type="entry name" value="MADF_DNA_bdg"/>
    <property type="match status" value="1"/>
</dbReference>
<accession>A0A9P0AJC6</accession>
<gene>
    <name evidence="2" type="ORF">BEMITA_LOCUS12619</name>
</gene>
<dbReference type="CDD" id="cd00167">
    <property type="entry name" value="SANT"/>
    <property type="match status" value="1"/>
</dbReference>
<dbReference type="PANTHER" id="PTHR12243:SF67">
    <property type="entry name" value="COREPRESSOR OF PANGOLIN, ISOFORM A-RELATED"/>
    <property type="match status" value="1"/>
</dbReference>
<protein>
    <recommendedName>
        <fullName evidence="1">MADF domain-containing protein</fullName>
    </recommendedName>
</protein>
<dbReference type="AlphaFoldDB" id="A0A9P0AJC6"/>
<dbReference type="PROSITE" id="PS51029">
    <property type="entry name" value="MADF"/>
    <property type="match status" value="1"/>
</dbReference>